<keyword evidence="6" id="KW-0788">Thiol protease</keyword>
<reference evidence="11" key="1">
    <citation type="journal article" date="2014" name="Proc. Natl. Acad. Sci. U.S.A.">
        <title>Extensive sampling of basidiomycete genomes demonstrates inadequacy of the white-rot/brown-rot paradigm for wood decay fungi.</title>
        <authorList>
            <person name="Riley R."/>
            <person name="Salamov A.A."/>
            <person name="Brown D.W."/>
            <person name="Nagy L.G."/>
            <person name="Floudas D."/>
            <person name="Held B.W."/>
            <person name="Levasseur A."/>
            <person name="Lombard V."/>
            <person name="Morin E."/>
            <person name="Otillar R."/>
            <person name="Lindquist E.A."/>
            <person name="Sun H."/>
            <person name="LaButti K.M."/>
            <person name="Schmutz J."/>
            <person name="Jabbour D."/>
            <person name="Luo H."/>
            <person name="Baker S.E."/>
            <person name="Pisabarro A.G."/>
            <person name="Walton J.D."/>
            <person name="Blanchette R.A."/>
            <person name="Henrissat B."/>
            <person name="Martin F."/>
            <person name="Cullen D."/>
            <person name="Hibbett D.S."/>
            <person name="Grigoriev I.V."/>
        </authorList>
    </citation>
    <scope>NUCLEOTIDE SEQUENCE [LARGE SCALE GENOMIC DNA]</scope>
    <source>
        <strain evidence="11">CBS 339.88</strain>
    </source>
</reference>
<keyword evidence="3" id="KW-0645">Protease</keyword>
<evidence type="ECO:0000256" key="2">
    <source>
        <dbReference type="ARBA" id="ARBA00012759"/>
    </source>
</evidence>
<dbReference type="EMBL" id="KL142426">
    <property type="protein sequence ID" value="KDR66220.1"/>
    <property type="molecule type" value="Genomic_DNA"/>
</dbReference>
<dbReference type="EC" id="3.4.19.12" evidence="2"/>
<evidence type="ECO:0000313" key="11">
    <source>
        <dbReference type="Proteomes" id="UP000027222"/>
    </source>
</evidence>
<feature type="domain" description="UCH catalytic" evidence="9">
    <location>
        <begin position="15"/>
        <end position="227"/>
    </location>
</feature>
<dbReference type="SUPFAM" id="SSF54001">
    <property type="entry name" value="Cysteine proteinases"/>
    <property type="match status" value="1"/>
</dbReference>
<evidence type="ECO:0000256" key="4">
    <source>
        <dbReference type="ARBA" id="ARBA00022786"/>
    </source>
</evidence>
<evidence type="ECO:0000256" key="8">
    <source>
        <dbReference type="SAM" id="MobiDB-lite"/>
    </source>
</evidence>
<dbReference type="OrthoDB" id="1924260at2759"/>
<evidence type="ECO:0000256" key="5">
    <source>
        <dbReference type="ARBA" id="ARBA00022801"/>
    </source>
</evidence>
<dbReference type="GO" id="GO:0004843">
    <property type="term" value="F:cysteine-type deubiquitinase activity"/>
    <property type="evidence" value="ECO:0007669"/>
    <property type="project" value="UniProtKB-EC"/>
</dbReference>
<feature type="region of interest" description="Disordered" evidence="8">
    <location>
        <begin position="206"/>
        <end position="227"/>
    </location>
</feature>
<dbReference type="Proteomes" id="UP000027222">
    <property type="component" value="Unassembled WGS sequence"/>
</dbReference>
<sequence length="227" mass="25173">MEVNPQPSIYLVGGPLAVIESNPGTLLASHENHSACTGVFTSLTRRLGIHGLELVEMYDIEPWDVDHLHPHGLIFCFMWRKDAHRPRTLMTPLLSDDVCATHAILNVLLNCPGIDLGEELRGFGREMEEMLPTICSCCVVIPGCTKMVPRLDARFGCDRLPNHTHNTLSSPVRSFFAFLSPIQPLSLTRISDICASLNTITITTSDNEKRKEKERKAGAKLPSRDAC</sequence>
<evidence type="ECO:0000256" key="6">
    <source>
        <dbReference type="ARBA" id="ARBA00022807"/>
    </source>
</evidence>
<evidence type="ECO:0000259" key="9">
    <source>
        <dbReference type="PROSITE" id="PS52048"/>
    </source>
</evidence>
<dbReference type="InterPro" id="IPR036959">
    <property type="entry name" value="Peptidase_C12_UCH_sf"/>
</dbReference>
<evidence type="ECO:0000256" key="1">
    <source>
        <dbReference type="ARBA" id="ARBA00000707"/>
    </source>
</evidence>
<dbReference type="GO" id="GO:0006511">
    <property type="term" value="P:ubiquitin-dependent protein catabolic process"/>
    <property type="evidence" value="ECO:0007669"/>
    <property type="project" value="InterPro"/>
</dbReference>
<dbReference type="Pfam" id="PF01088">
    <property type="entry name" value="Peptidase_C12"/>
    <property type="match status" value="1"/>
</dbReference>
<proteinExistence type="inferred from homology"/>
<dbReference type="HOGENOM" id="CLU_1219767_0_0_1"/>
<accession>A0A067S5V0</accession>
<keyword evidence="11" id="KW-1185">Reference proteome</keyword>
<evidence type="ECO:0000256" key="3">
    <source>
        <dbReference type="ARBA" id="ARBA00022670"/>
    </source>
</evidence>
<evidence type="ECO:0000256" key="7">
    <source>
        <dbReference type="PROSITE-ProRule" id="PRU01393"/>
    </source>
</evidence>
<comment type="similarity">
    <text evidence="7">Belongs to the peptidase C12 family.</text>
</comment>
<comment type="catalytic activity">
    <reaction evidence="1">
        <text>Thiol-dependent hydrolysis of ester, thioester, amide, peptide and isopeptide bonds formed by the C-terminal Gly of ubiquitin (a 76-residue protein attached to proteins as an intracellular targeting signal).</text>
        <dbReference type="EC" id="3.4.19.12"/>
    </reaction>
</comment>
<dbReference type="Gene3D" id="3.40.532.10">
    <property type="entry name" value="Peptidase C12, ubiquitin carboxyl-terminal hydrolase"/>
    <property type="match status" value="1"/>
</dbReference>
<protein>
    <recommendedName>
        <fullName evidence="2">ubiquitinyl hydrolase 1</fullName>
        <ecNumber evidence="2">3.4.19.12</ecNumber>
    </recommendedName>
</protein>
<dbReference type="STRING" id="685588.A0A067S5V0"/>
<name>A0A067S5V0_GALM3</name>
<keyword evidence="5" id="KW-0378">Hydrolase</keyword>
<evidence type="ECO:0000313" key="10">
    <source>
        <dbReference type="EMBL" id="KDR66220.1"/>
    </source>
</evidence>
<comment type="caution">
    <text evidence="7">Lacks conserved residue(s) required for the propagation of feature annotation.</text>
</comment>
<organism evidence="10 11">
    <name type="scientific">Galerina marginata (strain CBS 339.88)</name>
    <dbReference type="NCBI Taxonomy" id="685588"/>
    <lineage>
        <taxon>Eukaryota</taxon>
        <taxon>Fungi</taxon>
        <taxon>Dikarya</taxon>
        <taxon>Basidiomycota</taxon>
        <taxon>Agaricomycotina</taxon>
        <taxon>Agaricomycetes</taxon>
        <taxon>Agaricomycetidae</taxon>
        <taxon>Agaricales</taxon>
        <taxon>Agaricineae</taxon>
        <taxon>Strophariaceae</taxon>
        <taxon>Galerina</taxon>
    </lineage>
</organism>
<dbReference type="InterPro" id="IPR038765">
    <property type="entry name" value="Papain-like_cys_pep_sf"/>
</dbReference>
<gene>
    <name evidence="10" type="ORF">GALMADRAFT_259728</name>
</gene>
<dbReference type="PROSITE" id="PS52048">
    <property type="entry name" value="UCH_DOMAIN"/>
    <property type="match status" value="1"/>
</dbReference>
<dbReference type="AlphaFoldDB" id="A0A067S5V0"/>
<keyword evidence="4" id="KW-0833">Ubl conjugation pathway</keyword>
<dbReference type="InterPro" id="IPR001578">
    <property type="entry name" value="Peptidase_C12_UCH"/>
</dbReference>